<comment type="caution">
    <text evidence="4">The sequence shown here is derived from an EMBL/GenBank/DDBJ whole genome shotgun (WGS) entry which is preliminary data.</text>
</comment>
<keyword evidence="5" id="KW-1185">Reference proteome</keyword>
<sequence>MWRMQELYRDLVSYRQLADSECHPLAAELVCRLLQPECPRVLLPCRDFCQEFWSSCLQHLPPVLAHQIDCDNLPEYSCHSKPGCANELKARGKEGNICDGVVDCPDFSDETSCELILGYHQFGRVRFHPPRYEWIKRLSVEVTVYPVLWLVSGFVLVSKELREVSVNLPQSAGLDRETRTWCRGISGLVG</sequence>
<name>A0A9J6FJT4_HAELO</name>
<dbReference type="InterPro" id="IPR002172">
    <property type="entry name" value="LDrepeatLR_classA_rpt"/>
</dbReference>
<evidence type="ECO:0000313" key="5">
    <source>
        <dbReference type="Proteomes" id="UP000821853"/>
    </source>
</evidence>
<dbReference type="CDD" id="cd00112">
    <property type="entry name" value="LDLa"/>
    <property type="match status" value="1"/>
</dbReference>
<evidence type="ECO:0000259" key="3">
    <source>
        <dbReference type="PROSITE" id="PS50038"/>
    </source>
</evidence>
<organism evidence="4 5">
    <name type="scientific">Haemaphysalis longicornis</name>
    <name type="common">Bush tick</name>
    <dbReference type="NCBI Taxonomy" id="44386"/>
    <lineage>
        <taxon>Eukaryota</taxon>
        <taxon>Metazoa</taxon>
        <taxon>Ecdysozoa</taxon>
        <taxon>Arthropoda</taxon>
        <taxon>Chelicerata</taxon>
        <taxon>Arachnida</taxon>
        <taxon>Acari</taxon>
        <taxon>Parasitiformes</taxon>
        <taxon>Ixodida</taxon>
        <taxon>Ixodoidea</taxon>
        <taxon>Ixodidae</taxon>
        <taxon>Haemaphysalinae</taxon>
        <taxon>Haemaphysalis</taxon>
    </lineage>
</organism>
<comment type="caution">
    <text evidence="2">Lacks conserved residue(s) required for the propagation of feature annotation.</text>
</comment>
<evidence type="ECO:0000256" key="2">
    <source>
        <dbReference type="PROSITE-ProRule" id="PRU00124"/>
    </source>
</evidence>
<dbReference type="Gene3D" id="1.10.2000.10">
    <property type="entry name" value="Frizzled cysteine-rich domain"/>
    <property type="match status" value="1"/>
</dbReference>
<dbReference type="EMBL" id="JABSTR010000001">
    <property type="protein sequence ID" value="KAH9363203.1"/>
    <property type="molecule type" value="Genomic_DNA"/>
</dbReference>
<dbReference type="PROSITE" id="PS50038">
    <property type="entry name" value="FZ"/>
    <property type="match status" value="1"/>
</dbReference>
<gene>
    <name evidence="4" type="ORF">HPB48_003864</name>
</gene>
<accession>A0A9J6FJT4</accession>
<dbReference type="AlphaFoldDB" id="A0A9J6FJT4"/>
<proteinExistence type="predicted"/>
<dbReference type="VEuPathDB" id="VectorBase:HLOH_041178"/>
<feature type="domain" description="FZ" evidence="3">
    <location>
        <begin position="1"/>
        <end position="87"/>
    </location>
</feature>
<dbReference type="Proteomes" id="UP000821853">
    <property type="component" value="Chromosome 1"/>
</dbReference>
<evidence type="ECO:0000256" key="1">
    <source>
        <dbReference type="ARBA" id="ARBA00023157"/>
    </source>
</evidence>
<dbReference type="PROSITE" id="PS50068">
    <property type="entry name" value="LDLRA_2"/>
    <property type="match status" value="1"/>
</dbReference>
<dbReference type="InterPro" id="IPR020067">
    <property type="entry name" value="Frizzled_dom"/>
</dbReference>
<feature type="disulfide bond" evidence="2">
    <location>
        <begin position="98"/>
        <end position="113"/>
    </location>
</feature>
<protein>
    <recommendedName>
        <fullName evidence="3">FZ domain-containing protein</fullName>
    </recommendedName>
</protein>
<keyword evidence="1 2" id="KW-1015">Disulfide bond</keyword>
<evidence type="ECO:0000313" key="4">
    <source>
        <dbReference type="EMBL" id="KAH9363203.1"/>
    </source>
</evidence>
<dbReference type="Pfam" id="PF01392">
    <property type="entry name" value="Fz"/>
    <property type="match status" value="1"/>
</dbReference>
<dbReference type="SUPFAM" id="SSF63501">
    <property type="entry name" value="Frizzled cysteine-rich domain"/>
    <property type="match status" value="1"/>
</dbReference>
<dbReference type="InterPro" id="IPR036790">
    <property type="entry name" value="Frizzled_dom_sf"/>
</dbReference>
<dbReference type="OrthoDB" id="5985572at2759"/>
<dbReference type="CDD" id="cd07066">
    <property type="entry name" value="CRD_FZ"/>
    <property type="match status" value="1"/>
</dbReference>
<reference evidence="4 5" key="1">
    <citation type="journal article" date="2020" name="Cell">
        <title>Large-Scale Comparative Analyses of Tick Genomes Elucidate Their Genetic Diversity and Vector Capacities.</title>
        <authorList>
            <consortium name="Tick Genome and Microbiome Consortium (TIGMIC)"/>
            <person name="Jia N."/>
            <person name="Wang J."/>
            <person name="Shi W."/>
            <person name="Du L."/>
            <person name="Sun Y."/>
            <person name="Zhan W."/>
            <person name="Jiang J.F."/>
            <person name="Wang Q."/>
            <person name="Zhang B."/>
            <person name="Ji P."/>
            <person name="Bell-Sakyi L."/>
            <person name="Cui X.M."/>
            <person name="Yuan T.T."/>
            <person name="Jiang B.G."/>
            <person name="Yang W.F."/>
            <person name="Lam T.T."/>
            <person name="Chang Q.C."/>
            <person name="Ding S.J."/>
            <person name="Wang X.J."/>
            <person name="Zhu J.G."/>
            <person name="Ruan X.D."/>
            <person name="Zhao L."/>
            <person name="Wei J.T."/>
            <person name="Ye R.Z."/>
            <person name="Que T.C."/>
            <person name="Du C.H."/>
            <person name="Zhou Y.H."/>
            <person name="Cheng J.X."/>
            <person name="Dai P.F."/>
            <person name="Guo W.B."/>
            <person name="Han X.H."/>
            <person name="Huang E.J."/>
            <person name="Li L.F."/>
            <person name="Wei W."/>
            <person name="Gao Y.C."/>
            <person name="Liu J.Z."/>
            <person name="Shao H.Z."/>
            <person name="Wang X."/>
            <person name="Wang C.C."/>
            <person name="Yang T.C."/>
            <person name="Huo Q.B."/>
            <person name="Li W."/>
            <person name="Chen H.Y."/>
            <person name="Chen S.E."/>
            <person name="Zhou L.G."/>
            <person name="Ni X.B."/>
            <person name="Tian J.H."/>
            <person name="Sheng Y."/>
            <person name="Liu T."/>
            <person name="Pan Y.S."/>
            <person name="Xia L.Y."/>
            <person name="Li J."/>
            <person name="Zhao F."/>
            <person name="Cao W.C."/>
        </authorList>
    </citation>
    <scope>NUCLEOTIDE SEQUENCE [LARGE SCALE GENOMIC DNA]</scope>
    <source>
        <strain evidence="4">HaeL-2018</strain>
    </source>
</reference>